<dbReference type="InterPro" id="IPR050707">
    <property type="entry name" value="HTH_MetabolicPath_Reg"/>
</dbReference>
<dbReference type="InterPro" id="IPR036390">
    <property type="entry name" value="WH_DNA-bd_sf"/>
</dbReference>
<dbReference type="InterPro" id="IPR036388">
    <property type="entry name" value="WH-like_DNA-bd_sf"/>
</dbReference>
<feature type="domain" description="HTH iclR-type" evidence="4">
    <location>
        <begin position="5"/>
        <end position="67"/>
    </location>
</feature>
<dbReference type="PANTHER" id="PTHR30136:SF24">
    <property type="entry name" value="HTH-TYPE TRANSCRIPTIONAL REPRESSOR ALLR"/>
    <property type="match status" value="1"/>
</dbReference>
<dbReference type="AlphaFoldDB" id="W9E6V8"/>
<dbReference type="Pfam" id="PF09339">
    <property type="entry name" value="HTH_IclR"/>
    <property type="match status" value="1"/>
</dbReference>
<proteinExistence type="predicted"/>
<gene>
    <name evidence="6" type="ORF">DesteDRAFT_0006</name>
</gene>
<dbReference type="Pfam" id="PF01614">
    <property type="entry name" value="IclR_C"/>
    <property type="match status" value="1"/>
</dbReference>
<evidence type="ECO:0000256" key="3">
    <source>
        <dbReference type="ARBA" id="ARBA00023163"/>
    </source>
</evidence>
<dbReference type="PROSITE" id="PS51077">
    <property type="entry name" value="HTH_ICLR"/>
    <property type="match status" value="1"/>
</dbReference>
<evidence type="ECO:0000256" key="1">
    <source>
        <dbReference type="ARBA" id="ARBA00023015"/>
    </source>
</evidence>
<dbReference type="InterPro" id="IPR005471">
    <property type="entry name" value="Tscrpt_reg_IclR_N"/>
</dbReference>
<evidence type="ECO:0000256" key="2">
    <source>
        <dbReference type="ARBA" id="ARBA00023125"/>
    </source>
</evidence>
<dbReference type="GO" id="GO:0003677">
    <property type="term" value="F:DNA binding"/>
    <property type="evidence" value="ECO:0007669"/>
    <property type="project" value="UniProtKB-KW"/>
</dbReference>
<dbReference type="PANTHER" id="PTHR30136">
    <property type="entry name" value="HELIX-TURN-HELIX TRANSCRIPTIONAL REGULATOR, ICLR FAMILY"/>
    <property type="match status" value="1"/>
</dbReference>
<keyword evidence="1" id="KW-0805">Transcription regulation</keyword>
<feature type="domain" description="IclR-ED" evidence="5">
    <location>
        <begin position="68"/>
        <end position="249"/>
    </location>
</feature>
<reference evidence="6 7" key="1">
    <citation type="submission" date="2013-08" db="EMBL/GenBank/DDBJ databases">
        <authorList>
            <consortium name="DOE Joint Genome Institute"/>
            <person name="Hazen T.C."/>
            <person name="Huntemann M."/>
            <person name="Han J."/>
            <person name="Chen A."/>
            <person name="Kyrpides N."/>
            <person name="Mavromatis K."/>
            <person name="Markowitz V."/>
            <person name="Palaniappan K."/>
            <person name="Ivanova N."/>
            <person name="Schaumberg A."/>
            <person name="Pati A."/>
            <person name="Liolios K."/>
            <person name="Nordberg H.P."/>
            <person name="Cantor M.N."/>
            <person name="Hua S.X."/>
            <person name="Woyke T."/>
        </authorList>
    </citation>
    <scope>NUCLEOTIDE SEQUENCE [LARGE SCALE GENOMIC DNA]</scope>
    <source>
        <strain evidence="6 7">HI1</strain>
    </source>
</reference>
<keyword evidence="3" id="KW-0804">Transcription</keyword>
<dbReference type="InterPro" id="IPR029016">
    <property type="entry name" value="GAF-like_dom_sf"/>
</dbReference>
<dbReference type="HOGENOM" id="CLU_062618_6_3_7"/>
<keyword evidence="2" id="KW-0238">DNA-binding</keyword>
<dbReference type="RefSeq" id="WP_035063743.1">
    <property type="nucleotide sequence ID" value="NZ_KI632512.1"/>
</dbReference>
<dbReference type="InterPro" id="IPR014757">
    <property type="entry name" value="Tscrpt_reg_IclR_C"/>
</dbReference>
<comment type="caution">
    <text evidence="6">The sequence shown here is derived from an EMBL/GenBank/DDBJ whole genome shotgun (WGS) entry which is preliminary data.</text>
</comment>
<dbReference type="SUPFAM" id="SSF46785">
    <property type="entry name" value="Winged helix' DNA-binding domain"/>
    <property type="match status" value="1"/>
</dbReference>
<dbReference type="SUPFAM" id="SSF55781">
    <property type="entry name" value="GAF domain-like"/>
    <property type="match status" value="1"/>
</dbReference>
<name>W9E6V8_9BACT</name>
<dbReference type="GO" id="GO:0045892">
    <property type="term" value="P:negative regulation of DNA-templated transcription"/>
    <property type="evidence" value="ECO:0007669"/>
    <property type="project" value="TreeGrafter"/>
</dbReference>
<dbReference type="SMART" id="SM00346">
    <property type="entry name" value="HTH_ICLR"/>
    <property type="match status" value="1"/>
</dbReference>
<dbReference type="OrthoDB" id="5416964at2"/>
<dbReference type="EMBL" id="AZAO01000001">
    <property type="protein sequence ID" value="ETA73117.1"/>
    <property type="molecule type" value="Genomic_DNA"/>
</dbReference>
<keyword evidence="7" id="KW-1185">Reference proteome</keyword>
<protein>
    <submittedName>
        <fullName evidence="6">Transcriptional regulator</fullName>
    </submittedName>
</protein>
<dbReference type="Proteomes" id="UP000242380">
    <property type="component" value="Unassembled WGS sequence"/>
</dbReference>
<dbReference type="PROSITE" id="PS51078">
    <property type="entry name" value="ICLR_ED"/>
    <property type="match status" value="1"/>
</dbReference>
<dbReference type="Gene3D" id="3.30.450.40">
    <property type="match status" value="1"/>
</dbReference>
<evidence type="ECO:0000259" key="4">
    <source>
        <dbReference type="PROSITE" id="PS51077"/>
    </source>
</evidence>
<evidence type="ECO:0000313" key="7">
    <source>
        <dbReference type="Proteomes" id="UP000242380"/>
    </source>
</evidence>
<evidence type="ECO:0000259" key="5">
    <source>
        <dbReference type="PROSITE" id="PS51078"/>
    </source>
</evidence>
<organism evidence="6 7">
    <name type="scientific">Nitratidesulfovibrio termitidis HI1</name>
    <dbReference type="NCBI Taxonomy" id="644897"/>
    <lineage>
        <taxon>Bacteria</taxon>
        <taxon>Pseudomonadati</taxon>
        <taxon>Thermodesulfobacteriota</taxon>
        <taxon>Desulfovibrionia</taxon>
        <taxon>Desulfovibrionales</taxon>
        <taxon>Desulfovibrionaceae</taxon>
        <taxon>Nitratidesulfovibrio</taxon>
    </lineage>
</organism>
<dbReference type="GO" id="GO:0003700">
    <property type="term" value="F:DNA-binding transcription factor activity"/>
    <property type="evidence" value="ECO:0007669"/>
    <property type="project" value="TreeGrafter"/>
</dbReference>
<evidence type="ECO:0000313" key="6">
    <source>
        <dbReference type="EMBL" id="ETA73117.1"/>
    </source>
</evidence>
<sequence>MDQQHRPTARVLDILERLATASGGFTLTEIAAAIDAPKSTISPILQTLQRRRFVSLGKTSAKYSVGVAAYALAANYLDANPLQRFVMDTMRQVVDGCSEICQLGVLDRGDVLYIGKVDSPEPIRLVSHVGKRLPAPCTALGKALLCDHSPEMLRGLYPDGLPVLTPRGISDMNRFVELLGTVRDGDFATDDGESAEHVMCFALPLRKHGVINAALSVSFPVFRNTPEKRTLITEHLRLAQRRIQEAMDERNEGLSPPQD</sequence>
<dbReference type="Gene3D" id="1.10.10.10">
    <property type="entry name" value="Winged helix-like DNA-binding domain superfamily/Winged helix DNA-binding domain"/>
    <property type="match status" value="1"/>
</dbReference>
<accession>W9E6V8</accession>